<evidence type="ECO:0000256" key="1">
    <source>
        <dbReference type="ARBA" id="ARBA00004167"/>
    </source>
</evidence>
<keyword evidence="7" id="KW-0472">Membrane</keyword>
<feature type="chain" id="PRO_5023891638" description="Leucine-rich repeat-containing N-terminal plant-type domain-containing protein" evidence="10">
    <location>
        <begin position="21"/>
        <end position="196"/>
    </location>
</feature>
<organism evidence="11 12">
    <name type="scientific">Eragrostis curvula</name>
    <name type="common">weeping love grass</name>
    <dbReference type="NCBI Taxonomy" id="38414"/>
    <lineage>
        <taxon>Eukaryota</taxon>
        <taxon>Viridiplantae</taxon>
        <taxon>Streptophyta</taxon>
        <taxon>Embryophyta</taxon>
        <taxon>Tracheophyta</taxon>
        <taxon>Spermatophyta</taxon>
        <taxon>Magnoliopsida</taxon>
        <taxon>Liliopsida</taxon>
        <taxon>Poales</taxon>
        <taxon>Poaceae</taxon>
        <taxon>PACMAD clade</taxon>
        <taxon>Chloridoideae</taxon>
        <taxon>Eragrostideae</taxon>
        <taxon>Eragrostidinae</taxon>
        <taxon>Eragrostis</taxon>
    </lineage>
</organism>
<dbReference type="InterPro" id="IPR001611">
    <property type="entry name" value="Leu-rich_rpt"/>
</dbReference>
<keyword evidence="4 10" id="KW-0732">Signal</keyword>
<keyword evidence="2" id="KW-0433">Leucine-rich repeat</keyword>
<proteinExistence type="predicted"/>
<keyword evidence="12" id="KW-1185">Reference proteome</keyword>
<evidence type="ECO:0000256" key="9">
    <source>
        <dbReference type="ARBA" id="ARBA00023180"/>
    </source>
</evidence>
<evidence type="ECO:0000256" key="4">
    <source>
        <dbReference type="ARBA" id="ARBA00022729"/>
    </source>
</evidence>
<dbReference type="EMBL" id="RWGY01000004">
    <property type="protein sequence ID" value="TVU45583.1"/>
    <property type="molecule type" value="Genomic_DNA"/>
</dbReference>
<evidence type="ECO:0000256" key="5">
    <source>
        <dbReference type="ARBA" id="ARBA00022737"/>
    </source>
</evidence>
<sequence length="196" mass="21057">MRSLVVVLFLLAVAVAGASGFTADFDERVMQEVAAALGPAGLAPLHWSNGTSPCDFLAGVTCDTNSRVVAVSAPGAGFNGTLPREVRKLPTLQYLDVRDNKINGPVPVAPFPELRRLHIDNNNFSSFPPGFLFFFPALEVLTMNNNSQSEPWMLRGAASRLPNLRVLQASNASITGTLSLSVFKKAVEKSERRSTA</sequence>
<comment type="subcellular location">
    <subcellularLocation>
        <location evidence="1">Membrane</location>
        <topology evidence="1">Single-pass membrane protein</topology>
    </subcellularLocation>
</comment>
<evidence type="ECO:0000256" key="10">
    <source>
        <dbReference type="SAM" id="SignalP"/>
    </source>
</evidence>
<dbReference type="InterPro" id="IPR032675">
    <property type="entry name" value="LRR_dom_sf"/>
</dbReference>
<gene>
    <name evidence="11" type="ORF">EJB05_05073</name>
</gene>
<dbReference type="Pfam" id="PF13855">
    <property type="entry name" value="LRR_8"/>
    <property type="match status" value="1"/>
</dbReference>
<evidence type="ECO:0000256" key="6">
    <source>
        <dbReference type="ARBA" id="ARBA00022989"/>
    </source>
</evidence>
<keyword evidence="3" id="KW-0812">Transmembrane</keyword>
<evidence type="ECO:0000313" key="12">
    <source>
        <dbReference type="Proteomes" id="UP000324897"/>
    </source>
</evidence>
<dbReference type="AlphaFoldDB" id="A0A5J9WC49"/>
<comment type="caution">
    <text evidence="11">The sequence shown here is derived from an EMBL/GenBank/DDBJ whole genome shotgun (WGS) entry which is preliminary data.</text>
</comment>
<keyword evidence="9" id="KW-0325">Glycoprotein</keyword>
<keyword evidence="6" id="KW-1133">Transmembrane helix</keyword>
<dbReference type="InterPro" id="IPR052422">
    <property type="entry name" value="Auxin_Ser/Thr_Kinase"/>
</dbReference>
<dbReference type="OrthoDB" id="2090628at2759"/>
<evidence type="ECO:0000256" key="2">
    <source>
        <dbReference type="ARBA" id="ARBA00022614"/>
    </source>
</evidence>
<dbReference type="PANTHER" id="PTHR47986">
    <property type="entry name" value="OSJNBA0070M12.3 PROTEIN"/>
    <property type="match status" value="1"/>
</dbReference>
<evidence type="ECO:0000256" key="7">
    <source>
        <dbReference type="ARBA" id="ARBA00023136"/>
    </source>
</evidence>
<keyword evidence="5" id="KW-0677">Repeat</keyword>
<keyword evidence="8" id="KW-0675">Receptor</keyword>
<protein>
    <recommendedName>
        <fullName evidence="13">Leucine-rich repeat-containing N-terminal plant-type domain-containing protein</fullName>
    </recommendedName>
</protein>
<reference evidence="11 12" key="1">
    <citation type="journal article" date="2019" name="Sci. Rep.">
        <title>A high-quality genome of Eragrostis curvula grass provides insights into Poaceae evolution and supports new strategies to enhance forage quality.</title>
        <authorList>
            <person name="Carballo J."/>
            <person name="Santos B.A.C.M."/>
            <person name="Zappacosta D."/>
            <person name="Garbus I."/>
            <person name="Selva J.P."/>
            <person name="Gallo C.A."/>
            <person name="Diaz A."/>
            <person name="Albertini E."/>
            <person name="Caccamo M."/>
            <person name="Echenique V."/>
        </authorList>
    </citation>
    <scope>NUCLEOTIDE SEQUENCE [LARGE SCALE GENOMIC DNA]</scope>
    <source>
        <strain evidence="12">cv. Victoria</strain>
        <tissue evidence="11">Leaf</tissue>
    </source>
</reference>
<evidence type="ECO:0008006" key="13">
    <source>
        <dbReference type="Google" id="ProtNLM"/>
    </source>
</evidence>
<dbReference type="SUPFAM" id="SSF52058">
    <property type="entry name" value="L domain-like"/>
    <property type="match status" value="1"/>
</dbReference>
<dbReference type="Proteomes" id="UP000324897">
    <property type="component" value="Chromosome 5"/>
</dbReference>
<name>A0A5J9WC49_9POAL</name>
<accession>A0A5J9WC49</accession>
<evidence type="ECO:0000256" key="3">
    <source>
        <dbReference type="ARBA" id="ARBA00022692"/>
    </source>
</evidence>
<evidence type="ECO:0000256" key="8">
    <source>
        <dbReference type="ARBA" id="ARBA00023170"/>
    </source>
</evidence>
<feature type="signal peptide" evidence="10">
    <location>
        <begin position="1"/>
        <end position="20"/>
    </location>
</feature>
<dbReference type="Gramene" id="TVU45583">
    <property type="protein sequence ID" value="TVU45583"/>
    <property type="gene ID" value="EJB05_05073"/>
</dbReference>
<feature type="non-terminal residue" evidence="11">
    <location>
        <position position="1"/>
    </location>
</feature>
<evidence type="ECO:0000313" key="11">
    <source>
        <dbReference type="EMBL" id="TVU45583.1"/>
    </source>
</evidence>
<dbReference type="GO" id="GO:0016020">
    <property type="term" value="C:membrane"/>
    <property type="evidence" value="ECO:0007669"/>
    <property type="project" value="UniProtKB-SubCell"/>
</dbReference>
<dbReference type="PANTHER" id="PTHR47986:SF32">
    <property type="entry name" value="LEUCINE-RICH REPEAT-CONTAINING N-TERMINAL PLANT-TYPE DOMAIN-CONTAINING PROTEIN"/>
    <property type="match status" value="1"/>
</dbReference>
<dbReference type="Gene3D" id="3.80.10.10">
    <property type="entry name" value="Ribonuclease Inhibitor"/>
    <property type="match status" value="1"/>
</dbReference>